<proteinExistence type="predicted"/>
<name>A0ABR2NEP5_9ROSI</name>
<evidence type="ECO:0000313" key="2">
    <source>
        <dbReference type="Proteomes" id="UP001396334"/>
    </source>
</evidence>
<sequence length="191" mass="20791">MPQQSTDPNVTNMPQQSTNQNVTNMTQQSVDPNVTIGASKTVVDNSPYGPWMVVEPRPRRVPRKQTENNVRQHGIALRGNHFNAISESDTNIVDAAKDNTLTRQPGLVKTASSAPLVFRARQKMKGNSIVISQTLTGSHVRKPLTLSDFLILSRNSHKAGSSKSVSSQAVSLDASKHSDVVINENTDPNVL</sequence>
<gene>
    <name evidence="1" type="ORF">V6N11_045215</name>
</gene>
<organism evidence="1 2">
    <name type="scientific">Hibiscus sabdariffa</name>
    <name type="common">roselle</name>
    <dbReference type="NCBI Taxonomy" id="183260"/>
    <lineage>
        <taxon>Eukaryota</taxon>
        <taxon>Viridiplantae</taxon>
        <taxon>Streptophyta</taxon>
        <taxon>Embryophyta</taxon>
        <taxon>Tracheophyta</taxon>
        <taxon>Spermatophyta</taxon>
        <taxon>Magnoliopsida</taxon>
        <taxon>eudicotyledons</taxon>
        <taxon>Gunneridae</taxon>
        <taxon>Pentapetalae</taxon>
        <taxon>rosids</taxon>
        <taxon>malvids</taxon>
        <taxon>Malvales</taxon>
        <taxon>Malvaceae</taxon>
        <taxon>Malvoideae</taxon>
        <taxon>Hibiscus</taxon>
    </lineage>
</organism>
<reference evidence="1 2" key="1">
    <citation type="journal article" date="2024" name="G3 (Bethesda)">
        <title>Genome assembly of Hibiscus sabdariffa L. provides insights into metabolisms of medicinal natural products.</title>
        <authorList>
            <person name="Kim T."/>
        </authorList>
    </citation>
    <scope>NUCLEOTIDE SEQUENCE [LARGE SCALE GENOMIC DNA]</scope>
    <source>
        <strain evidence="1">TK-2024</strain>
        <tissue evidence="1">Old leaves</tissue>
    </source>
</reference>
<keyword evidence="2" id="KW-1185">Reference proteome</keyword>
<evidence type="ECO:0000313" key="1">
    <source>
        <dbReference type="EMBL" id="KAK8974650.1"/>
    </source>
</evidence>
<comment type="caution">
    <text evidence="1">The sequence shown here is derived from an EMBL/GenBank/DDBJ whole genome shotgun (WGS) entry which is preliminary data.</text>
</comment>
<accession>A0ABR2NEP5</accession>
<dbReference type="Proteomes" id="UP001396334">
    <property type="component" value="Unassembled WGS sequence"/>
</dbReference>
<dbReference type="EMBL" id="JBBPBN010000160">
    <property type="protein sequence ID" value="KAK8974650.1"/>
    <property type="molecule type" value="Genomic_DNA"/>
</dbReference>
<protein>
    <submittedName>
        <fullName evidence="1">Uncharacterized protein</fullName>
    </submittedName>
</protein>